<organism evidence="3 4">
    <name type="scientific">Phialocephala subalpina</name>
    <dbReference type="NCBI Taxonomy" id="576137"/>
    <lineage>
        <taxon>Eukaryota</taxon>
        <taxon>Fungi</taxon>
        <taxon>Dikarya</taxon>
        <taxon>Ascomycota</taxon>
        <taxon>Pezizomycotina</taxon>
        <taxon>Leotiomycetes</taxon>
        <taxon>Helotiales</taxon>
        <taxon>Mollisiaceae</taxon>
        <taxon>Phialocephala</taxon>
        <taxon>Phialocephala fortinii species complex</taxon>
    </lineage>
</organism>
<reference evidence="3 4" key="1">
    <citation type="submission" date="2016-03" db="EMBL/GenBank/DDBJ databases">
        <authorList>
            <person name="Ploux O."/>
        </authorList>
    </citation>
    <scope>NUCLEOTIDE SEQUENCE [LARGE SCALE GENOMIC DNA]</scope>
    <source>
        <strain evidence="3 4">UAMH 11012</strain>
    </source>
</reference>
<evidence type="ECO:0000313" key="3">
    <source>
        <dbReference type="EMBL" id="CZR67003.1"/>
    </source>
</evidence>
<keyword evidence="1" id="KW-0732">Signal</keyword>
<feature type="chain" id="PRO_5012431117" evidence="1">
    <location>
        <begin position="23"/>
        <end position="318"/>
    </location>
</feature>
<proteinExistence type="predicted"/>
<dbReference type="AlphaFoldDB" id="A0A1L7XPR2"/>
<dbReference type="InterPro" id="IPR018535">
    <property type="entry name" value="DUF1996"/>
</dbReference>
<protein>
    <submittedName>
        <fullName evidence="3">Related to short-chain dehydrogenase/reductase</fullName>
    </submittedName>
</protein>
<name>A0A1L7XPR2_9HELO</name>
<feature type="domain" description="DUF1996" evidence="2">
    <location>
        <begin position="31"/>
        <end position="249"/>
    </location>
</feature>
<dbReference type="PANTHER" id="PTHR43662">
    <property type="match status" value="1"/>
</dbReference>
<gene>
    <name evidence="3" type="ORF">PAC_16902</name>
</gene>
<accession>A0A1L7XPR2</accession>
<evidence type="ECO:0000256" key="1">
    <source>
        <dbReference type="SAM" id="SignalP"/>
    </source>
</evidence>
<evidence type="ECO:0000259" key="2">
    <source>
        <dbReference type="Pfam" id="PF09362"/>
    </source>
</evidence>
<dbReference type="OrthoDB" id="74764at2759"/>
<dbReference type="PANTHER" id="PTHR43662:SF12">
    <property type="entry name" value="DUF1996 DOMAIN-CONTAINING PROTEIN-RELATED"/>
    <property type="match status" value="1"/>
</dbReference>
<dbReference type="EMBL" id="FJOG01000041">
    <property type="protein sequence ID" value="CZR67003.1"/>
    <property type="molecule type" value="Genomic_DNA"/>
</dbReference>
<sequence>MQSVSFLLAAAAGAAAYTIVEADLFMHKNIDPVVMPGQYKSHLHSFFGSDAVTTNTNSSAELQAGCTTAYNPNDFSSYWVPTLFYVDGTTYTPVPFNRFSAYYIGINSAEIAIPQNFKVVVGNSSATSQADVNDLAGIQWFCEGDAGETKDAAAFPTTTCSTHLQTLLLFHDCVNEETLESAYSGTQNWNSTYKASNRCPEGMKRMPQLRFSIRYDLRTILPGGWSGTAPFELACGPSYCSHGDFINGWLPEAAENMLNATSKTEFAEVTGPLGGDADGAVCTNPTDADPDNGTDDYATSLAMMGKRKRAVGRYDRRA</sequence>
<dbReference type="Pfam" id="PF09362">
    <property type="entry name" value="DUF1996"/>
    <property type="match status" value="1"/>
</dbReference>
<dbReference type="STRING" id="576137.A0A1L7XPR2"/>
<evidence type="ECO:0000313" key="4">
    <source>
        <dbReference type="Proteomes" id="UP000184330"/>
    </source>
</evidence>
<keyword evidence="4" id="KW-1185">Reference proteome</keyword>
<dbReference type="Proteomes" id="UP000184330">
    <property type="component" value="Unassembled WGS sequence"/>
</dbReference>
<feature type="signal peptide" evidence="1">
    <location>
        <begin position="1"/>
        <end position="22"/>
    </location>
</feature>